<name>A0A2A6C2C8_PRIPA</name>
<accession>A0A8R1V4B2</accession>
<protein>
    <submittedName>
        <fullName evidence="3">Uncharacterized protein</fullName>
    </submittedName>
</protein>
<feature type="compositionally biased region" description="Low complexity" evidence="1">
    <location>
        <begin position="42"/>
        <end position="54"/>
    </location>
</feature>
<feature type="transmembrane region" description="Helical" evidence="2">
    <location>
        <begin position="92"/>
        <end position="114"/>
    </location>
</feature>
<reference evidence="3" key="2">
    <citation type="submission" date="2022-06" db="UniProtKB">
        <authorList>
            <consortium name="EnsemblMetazoa"/>
        </authorList>
    </citation>
    <scope>IDENTIFICATION</scope>
    <source>
        <strain evidence="3">PS312</strain>
    </source>
</reference>
<sequence length="456" mass="51722">MAPRTIRSRPSVMSVEQSDLPGPLNLDTDELKVTYNPSMPESSFSPLSNGSNSSQAPLLLSGSDNESPFRPTLRASQNHYLYAGCSWTSKRLACFICGVLLFALGVYVGIYYYFFWPSSSYPITTYAPRAPIAPMAPAAPPPHMEPPRPTGPVDPICHPSNIPEAFYNGSGRFPEEGLYFLPCVNAFRFNVDLMTQVKNRKEEGMWNRENLTISPVGGEDAYKKYSIEYALALARDTNVTYEELDGYWGKEYNKVKCLSLRRMNDELPSRSIDCHFGQAVYSDSATDADRAIYPSHPEMFLHYTQCRVILFALVFGEFKQVMTEVANHTAGRENRFYFVETFFPLVEKNDRAGLVDFINGVWLDSIQAEKRAQIIGRAADGFLRRLEACMRTFNPIPGQSFADCIMTAEERQTFEKLDRKWYGWGYVDGRGEVDPRAVKDGRGKRDGRDLEDYEFF</sequence>
<organism evidence="3 4">
    <name type="scientific">Pristionchus pacificus</name>
    <name type="common">Parasitic nematode worm</name>
    <dbReference type="NCBI Taxonomy" id="54126"/>
    <lineage>
        <taxon>Eukaryota</taxon>
        <taxon>Metazoa</taxon>
        <taxon>Ecdysozoa</taxon>
        <taxon>Nematoda</taxon>
        <taxon>Chromadorea</taxon>
        <taxon>Rhabditida</taxon>
        <taxon>Rhabditina</taxon>
        <taxon>Diplogasteromorpha</taxon>
        <taxon>Diplogasteroidea</taxon>
        <taxon>Neodiplogasteridae</taxon>
        <taxon>Pristionchus</taxon>
    </lineage>
</organism>
<evidence type="ECO:0000313" key="3">
    <source>
        <dbReference type="EnsemblMetazoa" id="PPA45566.1"/>
    </source>
</evidence>
<accession>A0A2A6C2C8</accession>
<evidence type="ECO:0000256" key="2">
    <source>
        <dbReference type="SAM" id="Phobius"/>
    </source>
</evidence>
<keyword evidence="2" id="KW-0472">Membrane</keyword>
<keyword evidence="2" id="KW-1133">Transmembrane helix</keyword>
<keyword evidence="2" id="KW-0812">Transmembrane</keyword>
<evidence type="ECO:0000313" key="4">
    <source>
        <dbReference type="Proteomes" id="UP000005239"/>
    </source>
</evidence>
<evidence type="ECO:0000256" key="1">
    <source>
        <dbReference type="SAM" id="MobiDB-lite"/>
    </source>
</evidence>
<proteinExistence type="predicted"/>
<keyword evidence="4" id="KW-1185">Reference proteome</keyword>
<reference evidence="4" key="1">
    <citation type="journal article" date="2008" name="Nat. Genet.">
        <title>The Pristionchus pacificus genome provides a unique perspective on nematode lifestyle and parasitism.</title>
        <authorList>
            <person name="Dieterich C."/>
            <person name="Clifton S.W."/>
            <person name="Schuster L.N."/>
            <person name="Chinwalla A."/>
            <person name="Delehaunty K."/>
            <person name="Dinkelacker I."/>
            <person name="Fulton L."/>
            <person name="Fulton R."/>
            <person name="Godfrey J."/>
            <person name="Minx P."/>
            <person name="Mitreva M."/>
            <person name="Roeseler W."/>
            <person name="Tian H."/>
            <person name="Witte H."/>
            <person name="Yang S.P."/>
            <person name="Wilson R.K."/>
            <person name="Sommer R.J."/>
        </authorList>
    </citation>
    <scope>NUCLEOTIDE SEQUENCE [LARGE SCALE GENOMIC DNA]</scope>
    <source>
        <strain evidence="4">PS312</strain>
    </source>
</reference>
<dbReference type="AlphaFoldDB" id="A0A2A6C2C8"/>
<gene>
    <name evidence="3" type="primary">WBGene00283935</name>
</gene>
<feature type="region of interest" description="Disordered" evidence="1">
    <location>
        <begin position="1"/>
        <end position="26"/>
    </location>
</feature>
<dbReference type="EnsemblMetazoa" id="PPA45566.1">
    <property type="protein sequence ID" value="PPA45566.1"/>
    <property type="gene ID" value="WBGene00283935"/>
</dbReference>
<feature type="region of interest" description="Disordered" evidence="1">
    <location>
        <begin position="40"/>
        <end position="63"/>
    </location>
</feature>
<dbReference type="Proteomes" id="UP000005239">
    <property type="component" value="Unassembled WGS sequence"/>
</dbReference>